<dbReference type="InterPro" id="IPR038763">
    <property type="entry name" value="DHH_sf"/>
</dbReference>
<dbReference type="SUPFAM" id="SSF64182">
    <property type="entry name" value="DHH phosphoesterases"/>
    <property type="match status" value="1"/>
</dbReference>
<feature type="domain" description="DHH-CID" evidence="3">
    <location>
        <begin position="190"/>
        <end position="266"/>
    </location>
</feature>
<name>Q2FT58_METHJ</name>
<dbReference type="Gene3D" id="3.10.310.30">
    <property type="match status" value="1"/>
</dbReference>
<dbReference type="InParanoid" id="Q2FT58"/>
<dbReference type="AlphaFoldDB" id="Q2FT58"/>
<dbReference type="eggNOG" id="arCOG00427">
    <property type="taxonomic scope" value="Archaea"/>
</dbReference>
<proteinExistence type="predicted"/>
<feature type="domain" description="DHHA1" evidence="2">
    <location>
        <begin position="380"/>
        <end position="457"/>
    </location>
</feature>
<evidence type="ECO:0000259" key="2">
    <source>
        <dbReference type="Pfam" id="PF02272"/>
    </source>
</evidence>
<dbReference type="GeneID" id="3925111"/>
<evidence type="ECO:0000313" key="5">
    <source>
        <dbReference type="Proteomes" id="UP000001941"/>
    </source>
</evidence>
<evidence type="ECO:0000259" key="3">
    <source>
        <dbReference type="Pfam" id="PF21763"/>
    </source>
</evidence>
<dbReference type="InterPro" id="IPR051673">
    <property type="entry name" value="SSDNA_exonuclease_RecJ"/>
</dbReference>
<dbReference type="Pfam" id="PF02272">
    <property type="entry name" value="DHHA1"/>
    <property type="match status" value="1"/>
</dbReference>
<dbReference type="GO" id="GO:0003676">
    <property type="term" value="F:nucleic acid binding"/>
    <property type="evidence" value="ECO:0007669"/>
    <property type="project" value="InterPro"/>
</dbReference>
<dbReference type="PANTHER" id="PTHR30255:SF3">
    <property type="entry name" value="SINGLE-STRANDED-DNA-SPECIFIC EXONUCLEASE RECJ"/>
    <property type="match status" value="1"/>
</dbReference>
<dbReference type="EnsemblBacteria" id="ABD41981">
    <property type="protein sequence ID" value="ABD41981"/>
    <property type="gene ID" value="Mhun_2276"/>
</dbReference>
<dbReference type="InterPro" id="IPR048515">
    <property type="entry name" value="DHH_CID"/>
</dbReference>
<protein>
    <submittedName>
        <fullName evidence="4">Phosphoesterase, RecJ-like protein</fullName>
    </submittedName>
</protein>
<dbReference type="FunCoup" id="Q2FT58">
    <property type="interactions" value="8"/>
</dbReference>
<dbReference type="HOGENOM" id="CLU_042622_0_0_2"/>
<evidence type="ECO:0000259" key="1">
    <source>
        <dbReference type="Pfam" id="PF01368"/>
    </source>
</evidence>
<dbReference type="PANTHER" id="PTHR30255">
    <property type="entry name" value="SINGLE-STRANDED-DNA-SPECIFIC EXONUCLEASE RECJ"/>
    <property type="match status" value="1"/>
</dbReference>
<organism evidence="4 5">
    <name type="scientific">Methanospirillum hungatei JF-1 (strain ATCC 27890 / DSM 864 / NBRC 100397 / JF-1)</name>
    <dbReference type="NCBI Taxonomy" id="323259"/>
    <lineage>
        <taxon>Archaea</taxon>
        <taxon>Methanobacteriati</taxon>
        <taxon>Methanobacteriota</taxon>
        <taxon>Stenosarchaea group</taxon>
        <taxon>Methanomicrobia</taxon>
        <taxon>Methanomicrobiales</taxon>
        <taxon>Methanospirillaceae</taxon>
        <taxon>Methanospirillum</taxon>
    </lineage>
</organism>
<dbReference type="GO" id="GO:0004527">
    <property type="term" value="F:exonuclease activity"/>
    <property type="evidence" value="ECO:0007669"/>
    <property type="project" value="UniProtKB-KW"/>
</dbReference>
<dbReference type="InterPro" id="IPR003156">
    <property type="entry name" value="DHHA1_dom"/>
</dbReference>
<dbReference type="Pfam" id="PF21763">
    <property type="entry name" value="DHH_CID"/>
    <property type="match status" value="1"/>
</dbReference>
<dbReference type="Proteomes" id="UP000001941">
    <property type="component" value="Chromosome"/>
</dbReference>
<dbReference type="OrthoDB" id="36101at2157"/>
<dbReference type="EMBL" id="CP000254">
    <property type="protein sequence ID" value="ABD41981.1"/>
    <property type="molecule type" value="Genomic_DNA"/>
</dbReference>
<reference evidence="5" key="1">
    <citation type="journal article" date="2016" name="Stand. Genomic Sci.">
        <title>Complete genome sequence of Methanospirillum hungatei type strain JF1.</title>
        <authorList>
            <person name="Gunsalus R.P."/>
            <person name="Cook L.E."/>
            <person name="Crable B."/>
            <person name="Rohlin L."/>
            <person name="McDonald E."/>
            <person name="Mouttaki H."/>
            <person name="Sieber J.R."/>
            <person name="Poweleit N."/>
            <person name="Zhou H."/>
            <person name="Lapidus A.L."/>
            <person name="Daligault H.E."/>
            <person name="Land M."/>
            <person name="Gilna P."/>
            <person name="Ivanova N."/>
            <person name="Kyrpides N."/>
            <person name="Culley D.E."/>
            <person name="McInerney M.J."/>
        </authorList>
    </citation>
    <scope>NUCLEOTIDE SEQUENCE [LARGE SCALE GENOMIC DNA]</scope>
    <source>
        <strain evidence="5">ATCC 27890 / DSM 864 / NBRC 100397 / JF-1</strain>
    </source>
</reference>
<dbReference type="RefSeq" id="WP_011449239.1">
    <property type="nucleotide sequence ID" value="NC_007796.1"/>
</dbReference>
<dbReference type="Gene3D" id="3.90.1640.30">
    <property type="match status" value="1"/>
</dbReference>
<dbReference type="InterPro" id="IPR001667">
    <property type="entry name" value="DDH_dom"/>
</dbReference>
<dbReference type="STRING" id="323259.Mhun_2276"/>
<dbReference type="Pfam" id="PF01368">
    <property type="entry name" value="DHH"/>
    <property type="match status" value="1"/>
</dbReference>
<accession>Q2FT58</accession>
<feature type="domain" description="DDH" evidence="1">
    <location>
        <begin position="20"/>
        <end position="151"/>
    </location>
</feature>
<keyword evidence="5" id="KW-1185">Reference proteome</keyword>
<dbReference type="KEGG" id="mhu:Mhun_2276"/>
<sequence length="468" mass="51899">MSLLEDIRAAADAVRSCEEVTIISHIDADGISSEAILAQALSRDGIRVSTTFVRQLDPLTLDQIPDDSSLKIFSDLGSGQQQMLLEKGLEPSRTIIIDHHVSQPAEHGDPFIEVNCLNHGHEKMSAAGVSYLLARELDSINTDLAKLAIIGNIGDMMDREHLCLTGPAREILQDGVRQGTVELWEHDLNIYGISTRPLPQSLAYSDDMDIPGVSRDPDGAGKFLERIGITPIQPNRWPVWEDLSFDQKQQVCCAVIEQMVAHGKDTGRLFADHYLFPDEDRHQASLRNASEFATMLNSCGRWQRPELGGAICRGDRMVAYREAEHMLRNHRSKIREVMLYITETGVTELSHMLYIHVGGRFPDTIVGIGAGMALSRLNPEKPILIMCEDSLDPSMTKISMRTRPEVVSKGVDLQQALTLACEGREGCSGGGHRIAAGAFIPKEEERAFIEDVNRILAQQYAQSCQDHR</sequence>
<gene>
    <name evidence="4" type="ordered locus">Mhun_2276</name>
</gene>
<evidence type="ECO:0000313" key="4">
    <source>
        <dbReference type="EMBL" id="ABD41981.1"/>
    </source>
</evidence>